<reference evidence="2 3" key="1">
    <citation type="submission" date="2016-10" db="EMBL/GenBank/DDBJ databases">
        <authorList>
            <person name="de Groot N.N."/>
        </authorList>
    </citation>
    <scope>NUCLEOTIDE SEQUENCE [LARGE SCALE GENOMIC DNA]</scope>
    <source>
        <strain evidence="2 3">DSM 45434</strain>
    </source>
</reference>
<dbReference type="Proteomes" id="UP000182237">
    <property type="component" value="Chromosome I"/>
</dbReference>
<gene>
    <name evidence="2" type="ORF">SAMN04488539_1999</name>
</gene>
<keyword evidence="1" id="KW-1133">Transmembrane helix</keyword>
<feature type="transmembrane region" description="Helical" evidence="1">
    <location>
        <begin position="13"/>
        <end position="39"/>
    </location>
</feature>
<dbReference type="eggNOG" id="ENOG5031QIH">
    <property type="taxonomic scope" value="Bacteria"/>
</dbReference>
<organism evidence="2 3">
    <name type="scientific">Corynebacterium timonense</name>
    <dbReference type="NCBI Taxonomy" id="441500"/>
    <lineage>
        <taxon>Bacteria</taxon>
        <taxon>Bacillati</taxon>
        <taxon>Actinomycetota</taxon>
        <taxon>Actinomycetes</taxon>
        <taxon>Mycobacteriales</taxon>
        <taxon>Corynebacteriaceae</taxon>
        <taxon>Corynebacterium</taxon>
    </lineage>
</organism>
<evidence type="ECO:0008006" key="4">
    <source>
        <dbReference type="Google" id="ProtNLM"/>
    </source>
</evidence>
<dbReference type="RefSeq" id="WP_019193772.1">
    <property type="nucleotide sequence ID" value="NZ_LT629765.1"/>
</dbReference>
<proteinExistence type="predicted"/>
<evidence type="ECO:0000256" key="1">
    <source>
        <dbReference type="SAM" id="Phobius"/>
    </source>
</evidence>
<sequence length="97" mass="9498">MLRDDHGSVTVEAALALAALVTVAAAMIGGLATLAAYIGAVDVAGAAARAHAIGVDYAPPLGSVSVSESGGVVSVTATVPAALFEVSATARYPTEFR</sequence>
<keyword evidence="1" id="KW-0812">Transmembrane</keyword>
<evidence type="ECO:0000313" key="3">
    <source>
        <dbReference type="Proteomes" id="UP000182237"/>
    </source>
</evidence>
<name>A0A1H1TJ13_9CORY</name>
<dbReference type="EMBL" id="LT629765">
    <property type="protein sequence ID" value="SDS60192.1"/>
    <property type="molecule type" value="Genomic_DNA"/>
</dbReference>
<dbReference type="AlphaFoldDB" id="A0A1H1TJ13"/>
<protein>
    <recommendedName>
        <fullName evidence="4">TadE-like protein</fullName>
    </recommendedName>
</protein>
<accession>A0A1H1TJ13</accession>
<evidence type="ECO:0000313" key="2">
    <source>
        <dbReference type="EMBL" id="SDS60192.1"/>
    </source>
</evidence>
<keyword evidence="1" id="KW-0472">Membrane</keyword>
<keyword evidence="3" id="KW-1185">Reference proteome</keyword>
<dbReference type="STRING" id="1203190.GCA_000312345_00930"/>